<organism evidence="3 4">
    <name type="scientific">Pyrenophora seminiperda CCB06</name>
    <dbReference type="NCBI Taxonomy" id="1302712"/>
    <lineage>
        <taxon>Eukaryota</taxon>
        <taxon>Fungi</taxon>
        <taxon>Dikarya</taxon>
        <taxon>Ascomycota</taxon>
        <taxon>Pezizomycotina</taxon>
        <taxon>Dothideomycetes</taxon>
        <taxon>Pleosporomycetidae</taxon>
        <taxon>Pleosporales</taxon>
        <taxon>Pleosporineae</taxon>
        <taxon>Pleosporaceae</taxon>
        <taxon>Pyrenophora</taxon>
    </lineage>
</organism>
<dbReference type="Gene3D" id="1.20.120.1630">
    <property type="match status" value="1"/>
</dbReference>
<feature type="region of interest" description="Disordered" evidence="1">
    <location>
        <begin position="22"/>
        <end position="49"/>
    </location>
</feature>
<keyword evidence="4" id="KW-1185">Reference proteome</keyword>
<dbReference type="Pfam" id="PF06966">
    <property type="entry name" value="DUF1295"/>
    <property type="match status" value="1"/>
</dbReference>
<gene>
    <name evidence="3" type="ORF">GMOD_00004333</name>
</gene>
<dbReference type="AlphaFoldDB" id="A0A3M7M140"/>
<feature type="transmembrane region" description="Helical" evidence="2">
    <location>
        <begin position="175"/>
        <end position="197"/>
    </location>
</feature>
<name>A0A3M7M140_9PLEO</name>
<dbReference type="EMBL" id="KE747814">
    <property type="protein sequence ID" value="RMZ68134.1"/>
    <property type="molecule type" value="Genomic_DNA"/>
</dbReference>
<dbReference type="InterPro" id="IPR010721">
    <property type="entry name" value="UstE-like"/>
</dbReference>
<keyword evidence="2" id="KW-0472">Membrane</keyword>
<feature type="transmembrane region" description="Helical" evidence="2">
    <location>
        <begin position="141"/>
        <end position="163"/>
    </location>
</feature>
<dbReference type="Proteomes" id="UP000265663">
    <property type="component" value="Unassembled WGS sequence"/>
</dbReference>
<dbReference type="GO" id="GO:0016020">
    <property type="term" value="C:membrane"/>
    <property type="evidence" value="ECO:0007669"/>
    <property type="project" value="TreeGrafter"/>
</dbReference>
<proteinExistence type="predicted"/>
<accession>A0A3M7M140</accession>
<feature type="compositionally biased region" description="Basic and acidic residues" evidence="1">
    <location>
        <begin position="24"/>
        <end position="45"/>
    </location>
</feature>
<reference evidence="3 4" key="1">
    <citation type="journal article" date="2014" name="PLoS ONE">
        <title>De novo Genome Assembly of the Fungal Plant Pathogen Pyrenophora semeniperda.</title>
        <authorList>
            <person name="Soliai M.M."/>
            <person name="Meyer S.E."/>
            <person name="Udall J.A."/>
            <person name="Elzinga D.E."/>
            <person name="Hermansen R.A."/>
            <person name="Bodily P.M."/>
            <person name="Hart A.A."/>
            <person name="Coleman C.E."/>
        </authorList>
    </citation>
    <scope>NUCLEOTIDE SEQUENCE [LARGE SCALE GENOMIC DNA]</scope>
    <source>
        <strain evidence="3 4">CCB06</strain>
        <tissue evidence="3">Mycelium</tissue>
    </source>
</reference>
<evidence type="ECO:0000256" key="2">
    <source>
        <dbReference type="SAM" id="Phobius"/>
    </source>
</evidence>
<protein>
    <recommendedName>
        <fullName evidence="5">Steroid 5-alpha reductase C-terminal domain-containing protein</fullName>
    </recommendedName>
</protein>
<keyword evidence="2" id="KW-1133">Transmembrane helix</keyword>
<evidence type="ECO:0008006" key="5">
    <source>
        <dbReference type="Google" id="ProtNLM"/>
    </source>
</evidence>
<sequence>MMRRINYRALLIDQLSTVPIVAMPDKRESNPDPRSEEAKRKDLIARGDYTPTPAGKATFVLLRAVEPYLQYSILAHGLGTSLLHGVGLKTLPPGLPARTGISLIDRLGLSPYRLALFGMAVGAAVKQNIWVTTLSGEPMPVGGAIGVSIFNGVFNTVASYAFLVSATSASTESDFPQPALLIGGSMYVVGIVTELVAEIQRKRFKADPKNKGKVYAGGLWSFARHINYGAYTIWRAGYAMAGGGYALGALVGAFFTWDFTTRAIPILNEYCEKRYGAQWEEFKRNTPYKFLPWNHRHATLLMAARIEFRVPRPSGSERAWKVITNAPKIINFIRSSSTSPLKADHTNHRLIPRASDRLIYPQSAKAHSTKTVYHDNDNANANWRWTIIHSS</sequence>
<dbReference type="PANTHER" id="PTHR32251:SF15">
    <property type="entry name" value="3-OXO-5-ALPHA-STEROID 4-DEHYDROGENASE (DUF1295)"/>
    <property type="match status" value="1"/>
</dbReference>
<evidence type="ECO:0000313" key="4">
    <source>
        <dbReference type="Proteomes" id="UP000265663"/>
    </source>
</evidence>
<dbReference type="OrthoDB" id="67965at2759"/>
<evidence type="ECO:0000313" key="3">
    <source>
        <dbReference type="EMBL" id="RMZ68134.1"/>
    </source>
</evidence>
<dbReference type="PANTHER" id="PTHR32251">
    <property type="entry name" value="3-OXO-5-ALPHA-STEROID 4-DEHYDROGENASE"/>
    <property type="match status" value="1"/>
</dbReference>
<keyword evidence="2" id="KW-0812">Transmembrane</keyword>
<evidence type="ECO:0000256" key="1">
    <source>
        <dbReference type="SAM" id="MobiDB-lite"/>
    </source>
</evidence>